<proteinExistence type="inferred from homology"/>
<dbReference type="GO" id="GO:0016787">
    <property type="term" value="F:hydrolase activity"/>
    <property type="evidence" value="ECO:0007669"/>
    <property type="project" value="UniProtKB-KW"/>
</dbReference>
<comment type="similarity">
    <text evidence="1">Belongs to the thioesterase family.</text>
</comment>
<dbReference type="Pfam" id="PF00975">
    <property type="entry name" value="Thioesterase"/>
    <property type="match status" value="1"/>
</dbReference>
<gene>
    <name evidence="5" type="ORF">AWW66_18355</name>
</gene>
<organism evidence="4">
    <name type="scientific">Micromonospora rosaria</name>
    <dbReference type="NCBI Taxonomy" id="47874"/>
    <lineage>
        <taxon>Bacteria</taxon>
        <taxon>Bacillati</taxon>
        <taxon>Actinomycetota</taxon>
        <taxon>Actinomycetes</taxon>
        <taxon>Micromonosporales</taxon>
        <taxon>Micromonosporaceae</taxon>
        <taxon>Micromonospora</taxon>
    </lineage>
</organism>
<keyword evidence="6" id="KW-1185">Reference proteome</keyword>
<evidence type="ECO:0000256" key="2">
    <source>
        <dbReference type="ARBA" id="ARBA00022801"/>
    </source>
</evidence>
<evidence type="ECO:0000313" key="4">
    <source>
        <dbReference type="EMBL" id="BAM35930.1"/>
    </source>
</evidence>
<dbReference type="InterPro" id="IPR020802">
    <property type="entry name" value="TesA-like"/>
</dbReference>
<dbReference type="OrthoDB" id="8480037at2"/>
<dbReference type="InterPro" id="IPR001031">
    <property type="entry name" value="Thioesterase"/>
</dbReference>
<reference evidence="5 6" key="2">
    <citation type="submission" date="2016-01" db="EMBL/GenBank/DDBJ databases">
        <title>Whole genome sequence and analysis of Micromonospora rosaria DSM 803, which can produce antibacterial substance rosamicin.</title>
        <authorList>
            <person name="Yang H."/>
            <person name="He X."/>
            <person name="Zhu D."/>
        </authorList>
    </citation>
    <scope>NUCLEOTIDE SEQUENCE [LARGE SCALE GENOMIC DNA]</scope>
    <source>
        <strain evidence="5 6">DSM 803</strain>
    </source>
</reference>
<name>I7HAJ6_9ACTN</name>
<feature type="domain" description="Thioesterase TesA-like" evidence="3">
    <location>
        <begin position="26"/>
        <end position="247"/>
    </location>
</feature>
<dbReference type="GO" id="GO:0008610">
    <property type="term" value="P:lipid biosynthetic process"/>
    <property type="evidence" value="ECO:0007669"/>
    <property type="project" value="TreeGrafter"/>
</dbReference>
<dbReference type="Gene3D" id="3.40.50.1820">
    <property type="entry name" value="alpha/beta hydrolase"/>
    <property type="match status" value="1"/>
</dbReference>
<dbReference type="AlphaFoldDB" id="I7HAJ6"/>
<dbReference type="InterPro" id="IPR012223">
    <property type="entry name" value="TEII"/>
</dbReference>
<dbReference type="EMBL" id="LRQV01000067">
    <property type="protein sequence ID" value="KXK60553.1"/>
    <property type="molecule type" value="Genomic_DNA"/>
</dbReference>
<protein>
    <submittedName>
        <fullName evidence="4 5">Thioesterase</fullName>
    </submittedName>
</protein>
<dbReference type="InterPro" id="IPR029058">
    <property type="entry name" value="AB_hydrolase_fold"/>
</dbReference>
<evidence type="ECO:0000313" key="5">
    <source>
        <dbReference type="EMBL" id="KXK60553.1"/>
    </source>
</evidence>
<reference evidence="4" key="1">
    <citation type="submission" date="2012-08" db="EMBL/GenBank/DDBJ databases">
        <title>Rosamicin biosynthetic-gene cluster.</title>
        <authorList>
            <person name="Iizaka Y."/>
            <person name="Higashi N."/>
            <person name="Idemoto N."/>
            <person name="Anzai Y."/>
            <person name="Kato F."/>
        </authorList>
    </citation>
    <scope>NUCLEOTIDE SEQUENCE</scope>
    <source>
        <strain evidence="4">IFO 13697</strain>
    </source>
</reference>
<sequence length="257" mass="27972">MSRSADSPELWLRRYRPVDDPAVRLFCFPHAGGAASAYLPFARRLPATVDVAAIQYPGRQDRRDEPFVDSIDALVERLLPTLLAAADRPVAFFGHSMGATVAFEVGRRLPPAAADRLVHFFASGRRGPATLRRDRYYHADDELIAEIRRLEGTDSSLLADEELLQMVLPAIRNDYRAAATYDYRPGPLLRCPVTVLTGDTDPNVTAGEAAAWAEVTTATTVVHTYPGGHFYLNGQIDAVCGRVTAALTAPTPARPGG</sequence>
<dbReference type="Proteomes" id="UP000070620">
    <property type="component" value="Unassembled WGS sequence"/>
</dbReference>
<dbReference type="SMART" id="SM00824">
    <property type="entry name" value="PKS_TE"/>
    <property type="match status" value="1"/>
</dbReference>
<dbReference type="RefSeq" id="WP_067367757.1">
    <property type="nucleotide sequence ID" value="NZ_JBIUBN010000022.1"/>
</dbReference>
<evidence type="ECO:0000259" key="3">
    <source>
        <dbReference type="SMART" id="SM00824"/>
    </source>
</evidence>
<dbReference type="SUPFAM" id="SSF53474">
    <property type="entry name" value="alpha/beta-Hydrolases"/>
    <property type="match status" value="1"/>
</dbReference>
<dbReference type="EMBL" id="AB740326">
    <property type="protein sequence ID" value="BAM35930.1"/>
    <property type="molecule type" value="Genomic_DNA"/>
</dbReference>
<evidence type="ECO:0000256" key="1">
    <source>
        <dbReference type="ARBA" id="ARBA00007169"/>
    </source>
</evidence>
<dbReference type="PANTHER" id="PTHR11487">
    <property type="entry name" value="THIOESTERASE"/>
    <property type="match status" value="1"/>
</dbReference>
<accession>I7HAJ6</accession>
<evidence type="ECO:0000313" key="6">
    <source>
        <dbReference type="Proteomes" id="UP000070620"/>
    </source>
</evidence>
<keyword evidence="2" id="KW-0378">Hydrolase</keyword>
<dbReference type="PANTHER" id="PTHR11487:SF0">
    <property type="entry name" value="S-ACYL FATTY ACID SYNTHASE THIOESTERASE, MEDIUM CHAIN"/>
    <property type="match status" value="1"/>
</dbReference>